<dbReference type="GO" id="GO:0071949">
    <property type="term" value="F:FAD binding"/>
    <property type="evidence" value="ECO:0007669"/>
    <property type="project" value="InterPro"/>
</dbReference>
<dbReference type="EMBL" id="JAGSMN010000559">
    <property type="protein sequence ID" value="MBR7675953.1"/>
    <property type="molecule type" value="Genomic_DNA"/>
</dbReference>
<keyword evidence="4" id="KW-1185">Reference proteome</keyword>
<evidence type="ECO:0000259" key="2">
    <source>
        <dbReference type="Pfam" id="PF01494"/>
    </source>
</evidence>
<keyword evidence="3" id="KW-0560">Oxidoreductase</keyword>
<sequence length="99" mass="10739">AGGPYPRMRTWRDGEPGEEWDMAERTGPEPGAPYHDGWMVPQWRTQEVLYGRLRELGGEVVFGAALTGLDQDADGVTARLTGADGAAIAVRARWLVGAD</sequence>
<accession>A0A8T4IZ53</accession>
<dbReference type="InterPro" id="IPR002938">
    <property type="entry name" value="FAD-bd"/>
</dbReference>
<dbReference type="Pfam" id="PF01494">
    <property type="entry name" value="FAD_binding_3"/>
    <property type="match status" value="1"/>
</dbReference>
<reference evidence="3" key="1">
    <citation type="submission" date="2021-04" db="EMBL/GenBank/DDBJ databases">
        <title>Sequencing of actinobacteria type strains.</title>
        <authorList>
            <person name="Nguyen G.-S."/>
            <person name="Wentzel A."/>
        </authorList>
    </citation>
    <scope>NUCLEOTIDE SEQUENCE</scope>
    <source>
        <strain evidence="3">DSM 42095</strain>
    </source>
</reference>
<dbReference type="Proteomes" id="UP000675554">
    <property type="component" value="Unassembled WGS sequence"/>
</dbReference>
<evidence type="ECO:0000313" key="3">
    <source>
        <dbReference type="EMBL" id="MBR7675953.1"/>
    </source>
</evidence>
<dbReference type="SUPFAM" id="SSF51905">
    <property type="entry name" value="FAD/NAD(P)-binding domain"/>
    <property type="match status" value="1"/>
</dbReference>
<feature type="region of interest" description="Disordered" evidence="1">
    <location>
        <begin position="1"/>
        <end position="37"/>
    </location>
</feature>
<evidence type="ECO:0000256" key="1">
    <source>
        <dbReference type="SAM" id="MobiDB-lite"/>
    </source>
</evidence>
<comment type="caution">
    <text evidence="3">The sequence shown here is derived from an EMBL/GenBank/DDBJ whole genome shotgun (WGS) entry which is preliminary data.</text>
</comment>
<feature type="non-terminal residue" evidence="3">
    <location>
        <position position="1"/>
    </location>
</feature>
<protein>
    <submittedName>
        <fullName evidence="3">FAD-dependent monooxygenase</fullName>
    </submittedName>
</protein>
<name>A0A8T4IZ53_9ACTN</name>
<dbReference type="InterPro" id="IPR036188">
    <property type="entry name" value="FAD/NAD-bd_sf"/>
</dbReference>
<dbReference type="GO" id="GO:0004497">
    <property type="term" value="F:monooxygenase activity"/>
    <property type="evidence" value="ECO:0007669"/>
    <property type="project" value="UniProtKB-KW"/>
</dbReference>
<feature type="non-terminal residue" evidence="3">
    <location>
        <position position="99"/>
    </location>
</feature>
<gene>
    <name evidence="3" type="ORF">KDA82_23665</name>
</gene>
<keyword evidence="3" id="KW-0503">Monooxygenase</keyword>
<evidence type="ECO:0000313" key="4">
    <source>
        <dbReference type="Proteomes" id="UP000675554"/>
    </source>
</evidence>
<dbReference type="AlphaFoldDB" id="A0A8T4IZ53"/>
<feature type="domain" description="FAD-binding" evidence="2">
    <location>
        <begin position="36"/>
        <end position="99"/>
    </location>
</feature>
<proteinExistence type="predicted"/>
<dbReference type="Gene3D" id="3.50.50.60">
    <property type="entry name" value="FAD/NAD(P)-binding domain"/>
    <property type="match status" value="1"/>
</dbReference>
<organism evidence="3 4">
    <name type="scientific">Streptomyces daliensis</name>
    <dbReference type="NCBI Taxonomy" id="299421"/>
    <lineage>
        <taxon>Bacteria</taxon>
        <taxon>Bacillati</taxon>
        <taxon>Actinomycetota</taxon>
        <taxon>Actinomycetes</taxon>
        <taxon>Kitasatosporales</taxon>
        <taxon>Streptomycetaceae</taxon>
        <taxon>Streptomyces</taxon>
    </lineage>
</organism>